<accession>A0A1A7C132</accession>
<organism evidence="1 2">
    <name type="scientific">Janthinobacterium psychrotolerans</name>
    <dbReference type="NCBI Taxonomy" id="1747903"/>
    <lineage>
        <taxon>Bacteria</taxon>
        <taxon>Pseudomonadati</taxon>
        <taxon>Pseudomonadota</taxon>
        <taxon>Betaproteobacteria</taxon>
        <taxon>Burkholderiales</taxon>
        <taxon>Oxalobacteraceae</taxon>
        <taxon>Janthinobacterium</taxon>
    </lineage>
</organism>
<gene>
    <name evidence="1" type="ORF">ASR47_100725</name>
</gene>
<dbReference type="STRING" id="1747903.ASR47_100725"/>
<evidence type="ECO:0000313" key="2">
    <source>
        <dbReference type="Proteomes" id="UP000092713"/>
    </source>
</evidence>
<sequence>MKNLSPVQPFQASMTATSHGTLTTLTVDTSLSAKDSIASGETSLLTNYVYREDGSYQLVYTVVSRDGQADHFAEDDGILPALFLSPRRQAWVSIVPYHPDKELEISLPVFQREQVDLPKGTRPFVGDFIGSTETASIFHAADWSDTKPDKLLVMHFEDDLLQKKSNLKLSLPGNNKVAITGSTIQLLAHVDDDRLHREIDAQGNELRRRSIAANGIYGLQILTLSFDGDSCLLAQHAGQLVIVKIDMAGNSEIINLIAFEDEFFNTWRPEPIGGDTLVTRFNCEFGNGWLTTRKNQLIELYYSKDAGGYRNLLNGEVLELPHDKLVISSLNRTAPGAYAVVLYPMAGDDDDVRQLLILNRTAPVTI</sequence>
<keyword evidence="2" id="KW-1185">Reference proteome</keyword>
<protein>
    <submittedName>
        <fullName evidence="1">Uncharacterized protein</fullName>
    </submittedName>
</protein>
<dbReference type="AlphaFoldDB" id="A0A1A7C132"/>
<reference evidence="1 2" key="1">
    <citation type="submission" date="2016-04" db="EMBL/GenBank/DDBJ databases">
        <title>Draft genome sequence of Janthinobacterium psychrotolerans sp. nov., isolated from freshwater sediments in Denmark.</title>
        <authorList>
            <person name="Gong X."/>
            <person name="Skrivergaard S."/>
            <person name="Korsgaard B.S."/>
            <person name="Schreiber L."/>
            <person name="Marshall I.P."/>
            <person name="Finster K."/>
            <person name="Schramm A."/>
        </authorList>
    </citation>
    <scope>NUCLEOTIDE SEQUENCE [LARGE SCALE GENOMIC DNA]</scope>
    <source>
        <strain evidence="1 2">S3-2</strain>
    </source>
</reference>
<dbReference type="Proteomes" id="UP000092713">
    <property type="component" value="Unassembled WGS sequence"/>
</dbReference>
<proteinExistence type="predicted"/>
<name>A0A1A7C132_9BURK</name>
<evidence type="ECO:0000313" key="1">
    <source>
        <dbReference type="EMBL" id="OBV38709.1"/>
    </source>
</evidence>
<comment type="caution">
    <text evidence="1">The sequence shown here is derived from an EMBL/GenBank/DDBJ whole genome shotgun (WGS) entry which is preliminary data.</text>
</comment>
<dbReference type="EMBL" id="LOCQ01000056">
    <property type="protein sequence ID" value="OBV38709.1"/>
    <property type="molecule type" value="Genomic_DNA"/>
</dbReference>